<dbReference type="GeneID" id="112689073"/>
<dbReference type="InterPro" id="IPR011992">
    <property type="entry name" value="EF-hand-dom_pair"/>
</dbReference>
<dbReference type="Gene3D" id="1.10.238.10">
    <property type="entry name" value="EF-hand"/>
    <property type="match status" value="2"/>
</dbReference>
<protein>
    <submittedName>
        <fullName evidence="15">Calcium-binding mitochondrial carrier protein Aralar1</fullName>
    </submittedName>
</protein>
<dbReference type="InterPro" id="IPR002048">
    <property type="entry name" value="EF_hand_dom"/>
</dbReference>
<dbReference type="Pfam" id="PF00153">
    <property type="entry name" value="Mito_carr"/>
    <property type="match status" value="3"/>
</dbReference>
<keyword evidence="10 12" id="KW-0472">Membrane</keyword>
<evidence type="ECO:0000256" key="9">
    <source>
        <dbReference type="ARBA" id="ARBA00023128"/>
    </source>
</evidence>
<dbReference type="GO" id="GO:0005509">
    <property type="term" value="F:calcium ion binding"/>
    <property type="evidence" value="ECO:0007669"/>
    <property type="project" value="InterPro"/>
</dbReference>
<feature type="domain" description="EF-hand" evidence="13">
    <location>
        <begin position="105"/>
        <end position="140"/>
    </location>
</feature>
<gene>
    <name evidence="15" type="primary">LOC112689073</name>
</gene>
<dbReference type="GO" id="GO:0005743">
    <property type="term" value="C:mitochondrial inner membrane"/>
    <property type="evidence" value="ECO:0007669"/>
    <property type="project" value="UniProtKB-SubCell"/>
</dbReference>
<evidence type="ECO:0000256" key="8">
    <source>
        <dbReference type="ARBA" id="ARBA00022989"/>
    </source>
</evidence>
<evidence type="ECO:0000256" key="1">
    <source>
        <dbReference type="ARBA" id="ARBA00004448"/>
    </source>
</evidence>
<organism evidence="14 15">
    <name type="scientific">Sipha flava</name>
    <name type="common">yellow sugarcane aphid</name>
    <dbReference type="NCBI Taxonomy" id="143950"/>
    <lineage>
        <taxon>Eukaryota</taxon>
        <taxon>Metazoa</taxon>
        <taxon>Ecdysozoa</taxon>
        <taxon>Arthropoda</taxon>
        <taxon>Hexapoda</taxon>
        <taxon>Insecta</taxon>
        <taxon>Pterygota</taxon>
        <taxon>Neoptera</taxon>
        <taxon>Paraneoptera</taxon>
        <taxon>Hemiptera</taxon>
        <taxon>Sternorrhyncha</taxon>
        <taxon>Aphidomorpha</taxon>
        <taxon>Aphidoidea</taxon>
        <taxon>Aphididae</taxon>
        <taxon>Sipha</taxon>
    </lineage>
</organism>
<feature type="domain" description="EF-hand" evidence="13">
    <location>
        <begin position="176"/>
        <end position="211"/>
    </location>
</feature>
<evidence type="ECO:0000256" key="12">
    <source>
        <dbReference type="PROSITE-ProRule" id="PRU00282"/>
    </source>
</evidence>
<dbReference type="Pfam" id="PF00036">
    <property type="entry name" value="EF-hand_1"/>
    <property type="match status" value="1"/>
</dbReference>
<dbReference type="InterPro" id="IPR002067">
    <property type="entry name" value="MCP"/>
</dbReference>
<evidence type="ECO:0000256" key="7">
    <source>
        <dbReference type="ARBA" id="ARBA00022837"/>
    </source>
</evidence>
<dbReference type="AlphaFoldDB" id="A0A8B8G6L4"/>
<dbReference type="FunFam" id="1.10.238.10:FF:000416">
    <property type="entry name" value="Aralar1, isoform F"/>
    <property type="match status" value="1"/>
</dbReference>
<feature type="repeat" description="Solcar" evidence="12">
    <location>
        <begin position="445"/>
        <end position="529"/>
    </location>
</feature>
<comment type="similarity">
    <text evidence="2">Belongs to the mitochondrial carrier (TC 2.A.29) family.</text>
</comment>
<dbReference type="PANTHER" id="PTHR45678:SF9">
    <property type="entry name" value="CALCIUM-BINDING MITOCHONDRIAL CARRIER PROTEIN ARALAR1"/>
    <property type="match status" value="1"/>
</dbReference>
<accession>A0A8B8G6L4</accession>
<keyword evidence="6" id="KW-0999">Mitochondrion inner membrane</keyword>
<dbReference type="PROSITE" id="PS00018">
    <property type="entry name" value="EF_HAND_1"/>
    <property type="match status" value="2"/>
</dbReference>
<keyword evidence="4 12" id="KW-0812">Transmembrane</keyword>
<keyword evidence="8" id="KW-1133">Transmembrane helix</keyword>
<dbReference type="CDD" id="cd00051">
    <property type="entry name" value="EFh"/>
    <property type="match status" value="1"/>
</dbReference>
<dbReference type="OrthoDB" id="2161at2759"/>
<name>A0A8B8G6L4_9HEMI</name>
<evidence type="ECO:0000256" key="3">
    <source>
        <dbReference type="ARBA" id="ARBA00022448"/>
    </source>
</evidence>
<evidence type="ECO:0000256" key="5">
    <source>
        <dbReference type="ARBA" id="ARBA00022737"/>
    </source>
</evidence>
<dbReference type="SUPFAM" id="SSF47473">
    <property type="entry name" value="EF-hand"/>
    <property type="match status" value="2"/>
</dbReference>
<proteinExistence type="inferred from homology"/>
<dbReference type="PROSITE" id="PS50222">
    <property type="entry name" value="EF_HAND_2"/>
    <property type="match status" value="2"/>
</dbReference>
<evidence type="ECO:0000313" key="15">
    <source>
        <dbReference type="RefSeq" id="XP_025418365.1"/>
    </source>
</evidence>
<sequence length="687" mass="76673">MVTGMLNSTWIFRPKLAHCQETHNGYLKRATTEQLLEVFNKYATVEKQGEKYINSVEFIKNYIGILNEPSSDLDSLRLLSGVVDTNKDGLISFAEFQAFESLLSEPDALYKVAFHLFDINGNGVISYDEFVLVIKKTELYLKIPFNLDSQFMKLYFGEKKNRLINYSEFAQFLHDFHEECGTEIFRIFDKSGTGFISANDFQEIMLLSKSHLLTSGVRDNLLPAAAASQGAQRVSFPYFMAFISLLNNMELVKRIYLNASNENRTLEITKDEFLYSTQVMSQITPLEVDILFTLCHLLHQRAGKIVYNDLQSITPEQYYKEIHNRRIAEIHAVSSPSDRGVFIQVLESVYRFTLGSLSGAIGATTVYPIDLVKTRMQNQRSGSFIGELMYRNSFDCFKKVIRHEGIFGLYRGLLPQLIGVAPEKAAKLTVNDLVRDKLRQENGDLTLSAEIIAGSCAGFSQVIFTNPLEIVKIRLQVAGEIASTQKLSAITVIKELGFFGLYKGAKACFLRDIPFSAIYFPAYNHVKKAFADEKGYNHPLSLLAAGCIAGIPAASLVTPADVIKTRLQVVARQGQTTYNGLIDCATKIYSEEGPRALWKGAGARVFRSSPQFGVTLLSYEILQRLFYVDFGGSRPSGSEKLVSVLGAGDGKTPSNPDHIGGYHAVIPILEGIESKFGLVFPKTKSEK</sequence>
<dbReference type="InterPro" id="IPR023395">
    <property type="entry name" value="MCP_dom_sf"/>
</dbReference>
<dbReference type="InterPro" id="IPR051028">
    <property type="entry name" value="Mito_Solute_Carrier"/>
</dbReference>
<evidence type="ECO:0000256" key="2">
    <source>
        <dbReference type="ARBA" id="ARBA00006375"/>
    </source>
</evidence>
<keyword evidence="3" id="KW-0813">Transport</keyword>
<dbReference type="GO" id="GO:0043490">
    <property type="term" value="P:malate-aspartate shuttle"/>
    <property type="evidence" value="ECO:0007669"/>
    <property type="project" value="TreeGrafter"/>
</dbReference>
<keyword evidence="9" id="KW-0496">Mitochondrion</keyword>
<dbReference type="RefSeq" id="XP_025418365.1">
    <property type="nucleotide sequence ID" value="XM_025562580.1"/>
</dbReference>
<dbReference type="CTD" id="43616"/>
<evidence type="ECO:0000313" key="14">
    <source>
        <dbReference type="Proteomes" id="UP000694846"/>
    </source>
</evidence>
<comment type="subunit">
    <text evidence="11">Homodimer (via N-terminus).</text>
</comment>
<keyword evidence="7" id="KW-0106">Calcium</keyword>
<dbReference type="GO" id="GO:0005313">
    <property type="term" value="F:L-glutamate transmembrane transporter activity"/>
    <property type="evidence" value="ECO:0007669"/>
    <property type="project" value="TreeGrafter"/>
</dbReference>
<evidence type="ECO:0000259" key="13">
    <source>
        <dbReference type="PROSITE" id="PS50222"/>
    </source>
</evidence>
<evidence type="ECO:0000256" key="4">
    <source>
        <dbReference type="ARBA" id="ARBA00022692"/>
    </source>
</evidence>
<dbReference type="Gene3D" id="1.50.40.10">
    <property type="entry name" value="Mitochondrial carrier domain"/>
    <property type="match status" value="1"/>
</dbReference>
<dbReference type="InterPro" id="IPR018247">
    <property type="entry name" value="EF_Hand_1_Ca_BS"/>
</dbReference>
<feature type="repeat" description="Solcar" evidence="12">
    <location>
        <begin position="537"/>
        <end position="625"/>
    </location>
</feature>
<evidence type="ECO:0000256" key="11">
    <source>
        <dbReference type="ARBA" id="ARBA00038674"/>
    </source>
</evidence>
<feature type="repeat" description="Solcar" evidence="12">
    <location>
        <begin position="346"/>
        <end position="437"/>
    </location>
</feature>
<evidence type="ECO:0000256" key="6">
    <source>
        <dbReference type="ARBA" id="ARBA00022792"/>
    </source>
</evidence>
<dbReference type="PANTHER" id="PTHR45678">
    <property type="entry name" value="MITOCHONDRIAL 2-OXODICARBOXYLATE CARRIER 1-RELATED"/>
    <property type="match status" value="1"/>
</dbReference>
<dbReference type="FunFam" id="1.50.40.10:FF:000004">
    <property type="entry name" value="Calcium-binding mitochondrial carrier protein Aralar1"/>
    <property type="match status" value="1"/>
</dbReference>
<dbReference type="InterPro" id="IPR018108">
    <property type="entry name" value="MCP_transmembrane"/>
</dbReference>
<dbReference type="GO" id="GO:0015183">
    <property type="term" value="F:L-aspartate transmembrane transporter activity"/>
    <property type="evidence" value="ECO:0007669"/>
    <property type="project" value="TreeGrafter"/>
</dbReference>
<keyword evidence="5" id="KW-0677">Repeat</keyword>
<evidence type="ECO:0000256" key="10">
    <source>
        <dbReference type="ARBA" id="ARBA00023136"/>
    </source>
</evidence>
<dbReference type="SUPFAM" id="SSF103506">
    <property type="entry name" value="Mitochondrial carrier"/>
    <property type="match status" value="1"/>
</dbReference>
<dbReference type="SMART" id="SM00054">
    <property type="entry name" value="EFh"/>
    <property type="match status" value="3"/>
</dbReference>
<dbReference type="Proteomes" id="UP000694846">
    <property type="component" value="Unplaced"/>
</dbReference>
<dbReference type="Pfam" id="PF13202">
    <property type="entry name" value="EF-hand_5"/>
    <property type="match status" value="1"/>
</dbReference>
<keyword evidence="14" id="KW-1185">Reference proteome</keyword>
<dbReference type="PROSITE" id="PS50920">
    <property type="entry name" value="SOLCAR"/>
    <property type="match status" value="3"/>
</dbReference>
<comment type="subcellular location">
    <subcellularLocation>
        <location evidence="1">Mitochondrion inner membrane</location>
        <topology evidence="1">Multi-pass membrane protein</topology>
    </subcellularLocation>
</comment>
<dbReference type="PRINTS" id="PR00926">
    <property type="entry name" value="MITOCARRIER"/>
</dbReference>
<reference evidence="15" key="1">
    <citation type="submission" date="2025-08" db="UniProtKB">
        <authorList>
            <consortium name="RefSeq"/>
        </authorList>
    </citation>
    <scope>IDENTIFICATION</scope>
    <source>
        <tissue evidence="15">Whole body</tissue>
    </source>
</reference>